<evidence type="ECO:0000313" key="2">
    <source>
        <dbReference type="EMBL" id="GLK85546.1"/>
    </source>
</evidence>
<organism evidence="2 3">
    <name type="scientific">Ancylobacter defluvii</name>
    <dbReference type="NCBI Taxonomy" id="1282440"/>
    <lineage>
        <taxon>Bacteria</taxon>
        <taxon>Pseudomonadati</taxon>
        <taxon>Pseudomonadota</taxon>
        <taxon>Alphaproteobacteria</taxon>
        <taxon>Hyphomicrobiales</taxon>
        <taxon>Xanthobacteraceae</taxon>
        <taxon>Ancylobacter</taxon>
    </lineage>
</organism>
<feature type="region of interest" description="Disordered" evidence="1">
    <location>
        <begin position="69"/>
        <end position="91"/>
    </location>
</feature>
<reference evidence="2" key="1">
    <citation type="journal article" date="2014" name="Int. J. Syst. Evol. Microbiol.">
        <title>Complete genome sequence of Corynebacterium casei LMG S-19264T (=DSM 44701T), isolated from a smear-ripened cheese.</title>
        <authorList>
            <consortium name="US DOE Joint Genome Institute (JGI-PGF)"/>
            <person name="Walter F."/>
            <person name="Albersmeier A."/>
            <person name="Kalinowski J."/>
            <person name="Ruckert C."/>
        </authorList>
    </citation>
    <scope>NUCLEOTIDE SEQUENCE</scope>
    <source>
        <strain evidence="2">VKM B-2789</strain>
    </source>
</reference>
<gene>
    <name evidence="2" type="ORF">GCM10017653_36160</name>
</gene>
<feature type="compositionally biased region" description="Polar residues" evidence="1">
    <location>
        <begin position="81"/>
        <end position="91"/>
    </location>
</feature>
<reference evidence="2" key="2">
    <citation type="submission" date="2023-01" db="EMBL/GenBank/DDBJ databases">
        <authorList>
            <person name="Sun Q."/>
            <person name="Evtushenko L."/>
        </authorList>
    </citation>
    <scope>NUCLEOTIDE SEQUENCE</scope>
    <source>
        <strain evidence="2">VKM B-2789</strain>
    </source>
</reference>
<protein>
    <submittedName>
        <fullName evidence="2">Uncharacterized protein</fullName>
    </submittedName>
</protein>
<proteinExistence type="predicted"/>
<evidence type="ECO:0000313" key="3">
    <source>
        <dbReference type="Proteomes" id="UP001143330"/>
    </source>
</evidence>
<sequence>MAARKRGRGKSAYGPPFAGQDQVSPASRGAVAPRGDLHPLCPARQDLMELTDMQEFAEPPLELCAPLRRSEKGEAFRPRPSAQSNDLRSIM</sequence>
<dbReference type="EMBL" id="BSFM01000017">
    <property type="protein sequence ID" value="GLK85546.1"/>
    <property type="molecule type" value="Genomic_DNA"/>
</dbReference>
<comment type="caution">
    <text evidence="2">The sequence shown here is derived from an EMBL/GenBank/DDBJ whole genome shotgun (WGS) entry which is preliminary data.</text>
</comment>
<accession>A0A9W6JX96</accession>
<name>A0A9W6JX96_9HYPH</name>
<dbReference type="Proteomes" id="UP001143330">
    <property type="component" value="Unassembled WGS sequence"/>
</dbReference>
<feature type="region of interest" description="Disordered" evidence="1">
    <location>
        <begin position="1"/>
        <end position="38"/>
    </location>
</feature>
<keyword evidence="3" id="KW-1185">Reference proteome</keyword>
<evidence type="ECO:0000256" key="1">
    <source>
        <dbReference type="SAM" id="MobiDB-lite"/>
    </source>
</evidence>
<dbReference type="AlphaFoldDB" id="A0A9W6JX96"/>